<evidence type="ECO:0000256" key="5">
    <source>
        <dbReference type="ARBA" id="ARBA00022989"/>
    </source>
</evidence>
<dbReference type="PANTHER" id="PTHR43386">
    <property type="entry name" value="OLIGOPEPTIDE TRANSPORT SYSTEM PERMEASE PROTEIN APPC"/>
    <property type="match status" value="1"/>
</dbReference>
<evidence type="ECO:0000313" key="10">
    <source>
        <dbReference type="EMBL" id="MCP2331307.1"/>
    </source>
</evidence>
<dbReference type="Proteomes" id="UP000791080">
    <property type="component" value="Unassembled WGS sequence"/>
</dbReference>
<evidence type="ECO:0000256" key="7">
    <source>
        <dbReference type="RuleBase" id="RU363032"/>
    </source>
</evidence>
<dbReference type="Gene3D" id="1.10.3720.10">
    <property type="entry name" value="MetI-like"/>
    <property type="match status" value="1"/>
</dbReference>
<feature type="transmembrane region" description="Helical" evidence="7">
    <location>
        <begin position="94"/>
        <end position="118"/>
    </location>
</feature>
<keyword evidence="3" id="KW-1003">Cell membrane</keyword>
<feature type="region of interest" description="Disordered" evidence="8">
    <location>
        <begin position="1"/>
        <end position="23"/>
    </location>
</feature>
<feature type="transmembrane region" description="Helical" evidence="7">
    <location>
        <begin position="32"/>
        <end position="53"/>
    </location>
</feature>
<evidence type="ECO:0000259" key="9">
    <source>
        <dbReference type="PROSITE" id="PS50928"/>
    </source>
</evidence>
<evidence type="ECO:0000313" key="11">
    <source>
        <dbReference type="Proteomes" id="UP000791080"/>
    </source>
</evidence>
<comment type="similarity">
    <text evidence="7">Belongs to the binding-protein-dependent transport system permease family.</text>
</comment>
<keyword evidence="2 7" id="KW-0813">Transport</keyword>
<comment type="caution">
    <text evidence="10">The sequence shown here is derived from an EMBL/GenBank/DDBJ whole genome shotgun (WGS) entry which is preliminary data.</text>
</comment>
<proteinExistence type="inferred from homology"/>
<reference evidence="10 11" key="1">
    <citation type="submission" date="2013-07" db="EMBL/GenBank/DDBJ databases">
        <authorList>
            <consortium name="DOE Joint Genome Institute"/>
            <person name="Reeve W."/>
            <person name="Huntemann M."/>
            <person name="Han J."/>
            <person name="Chen A."/>
            <person name="Kyrpides N."/>
            <person name="Mavromatis K."/>
            <person name="Markowitz V."/>
            <person name="Palaniappan K."/>
            <person name="Ivanova N."/>
            <person name="Schaumberg A."/>
            <person name="Pati A."/>
            <person name="Liolios K."/>
            <person name="Nordberg H.P."/>
            <person name="Cantor M.N."/>
            <person name="Hua S.X."/>
            <person name="Woyke T."/>
        </authorList>
    </citation>
    <scope>NUCLEOTIDE SEQUENCE [LARGE SCALE GENOMIC DNA]</scope>
    <source>
        <strain evidence="10 11">DSM 43889</strain>
    </source>
</reference>
<dbReference type="InterPro" id="IPR050366">
    <property type="entry name" value="BP-dependent_transpt_permease"/>
</dbReference>
<evidence type="ECO:0000256" key="4">
    <source>
        <dbReference type="ARBA" id="ARBA00022692"/>
    </source>
</evidence>
<keyword evidence="6 7" id="KW-0472">Membrane</keyword>
<sequence length="315" mass="33052">MTVTSGRPGAPTPPAVAAPGARRRWMPRDGRARVGLAVIAGFVLVAVVGPFLVTGASGIGPDPLAPPSAQHWLGTTQTGQDVLAQLVVATRGSLLVGALAGLLATVLSIVVGVVGGYVGGRVDEALSLLSNVTLVIPSLPLVILVTHYLDGGGILAISVVIGLTSWAASARVLRAQTRSVRARDHVAASRALGERPWRMVLVEVVPNLLPVIAAQFVFAVIFAILTEAGLSFLGLGGVDHLTWGTMLYFAQNAQALAIGAWWWFIPPGLAIALLGCALSLLNLSLDEVINPRLRGSRSRRDRRAARRPAQPREER</sequence>
<dbReference type="CDD" id="cd06261">
    <property type="entry name" value="TM_PBP2"/>
    <property type="match status" value="1"/>
</dbReference>
<evidence type="ECO:0000256" key="2">
    <source>
        <dbReference type="ARBA" id="ARBA00022448"/>
    </source>
</evidence>
<dbReference type="InterPro" id="IPR000515">
    <property type="entry name" value="MetI-like"/>
</dbReference>
<gene>
    <name evidence="10" type="ORF">G443_001577</name>
</gene>
<comment type="subcellular location">
    <subcellularLocation>
        <location evidence="1 7">Cell membrane</location>
        <topology evidence="1 7">Multi-pass membrane protein</topology>
    </subcellularLocation>
</comment>
<keyword evidence="11" id="KW-1185">Reference proteome</keyword>
<dbReference type="SUPFAM" id="SSF161098">
    <property type="entry name" value="MetI-like"/>
    <property type="match status" value="1"/>
</dbReference>
<feature type="transmembrane region" description="Helical" evidence="7">
    <location>
        <begin position="125"/>
        <end position="148"/>
    </location>
</feature>
<feature type="domain" description="ABC transmembrane type-1" evidence="9">
    <location>
        <begin position="90"/>
        <end position="282"/>
    </location>
</feature>
<dbReference type="Pfam" id="PF00528">
    <property type="entry name" value="BPD_transp_1"/>
    <property type="match status" value="1"/>
</dbReference>
<dbReference type="InterPro" id="IPR035906">
    <property type="entry name" value="MetI-like_sf"/>
</dbReference>
<keyword evidence="4 7" id="KW-0812">Transmembrane</keyword>
<feature type="transmembrane region" description="Helical" evidence="7">
    <location>
        <begin position="261"/>
        <end position="285"/>
    </location>
</feature>
<dbReference type="RefSeq" id="WP_026420766.1">
    <property type="nucleotide sequence ID" value="NZ_AUBJ02000001.1"/>
</dbReference>
<dbReference type="EMBL" id="AUBJ02000001">
    <property type="protein sequence ID" value="MCP2331307.1"/>
    <property type="molecule type" value="Genomic_DNA"/>
</dbReference>
<organism evidence="10 11">
    <name type="scientific">Actinoalloteichus caeruleus DSM 43889</name>
    <dbReference type="NCBI Taxonomy" id="1120930"/>
    <lineage>
        <taxon>Bacteria</taxon>
        <taxon>Bacillati</taxon>
        <taxon>Actinomycetota</taxon>
        <taxon>Actinomycetes</taxon>
        <taxon>Pseudonocardiales</taxon>
        <taxon>Pseudonocardiaceae</taxon>
        <taxon>Actinoalloteichus</taxon>
        <taxon>Actinoalloteichus cyanogriseus</taxon>
    </lineage>
</organism>
<reference evidence="10 11" key="2">
    <citation type="submission" date="2022-06" db="EMBL/GenBank/DDBJ databases">
        <title>Genomic Encyclopedia of Type Strains, Phase I: the one thousand microbial genomes (KMG-I) project.</title>
        <authorList>
            <person name="Kyrpides N."/>
        </authorList>
    </citation>
    <scope>NUCLEOTIDE SEQUENCE [LARGE SCALE GENOMIC DNA]</scope>
    <source>
        <strain evidence="10 11">DSM 43889</strain>
    </source>
</reference>
<name>A0ABT1JFN2_ACTCY</name>
<dbReference type="PANTHER" id="PTHR43386:SF1">
    <property type="entry name" value="D,D-DIPEPTIDE TRANSPORT SYSTEM PERMEASE PROTEIN DDPC-RELATED"/>
    <property type="match status" value="1"/>
</dbReference>
<evidence type="ECO:0000256" key="6">
    <source>
        <dbReference type="ARBA" id="ARBA00023136"/>
    </source>
</evidence>
<evidence type="ECO:0000256" key="3">
    <source>
        <dbReference type="ARBA" id="ARBA00022475"/>
    </source>
</evidence>
<protein>
    <submittedName>
        <fullName evidence="10">Peptide/nickel transport system permease protein</fullName>
    </submittedName>
</protein>
<accession>A0ABT1JFN2</accession>
<keyword evidence="5 7" id="KW-1133">Transmembrane helix</keyword>
<evidence type="ECO:0000256" key="1">
    <source>
        <dbReference type="ARBA" id="ARBA00004651"/>
    </source>
</evidence>
<dbReference type="PROSITE" id="PS50928">
    <property type="entry name" value="ABC_TM1"/>
    <property type="match status" value="1"/>
</dbReference>
<evidence type="ECO:0000256" key="8">
    <source>
        <dbReference type="SAM" id="MobiDB-lite"/>
    </source>
</evidence>
<feature type="transmembrane region" description="Helical" evidence="7">
    <location>
        <begin position="154"/>
        <end position="173"/>
    </location>
</feature>